<evidence type="ECO:0008006" key="2">
    <source>
        <dbReference type="Google" id="ProtNLM"/>
    </source>
</evidence>
<feature type="non-terminal residue" evidence="1">
    <location>
        <position position="263"/>
    </location>
</feature>
<proteinExistence type="predicted"/>
<reference evidence="1" key="1">
    <citation type="journal article" date="2015" name="Nature">
        <title>Complex archaea that bridge the gap between prokaryotes and eukaryotes.</title>
        <authorList>
            <person name="Spang A."/>
            <person name="Saw J.H."/>
            <person name="Jorgensen S.L."/>
            <person name="Zaremba-Niedzwiedzka K."/>
            <person name="Martijn J."/>
            <person name="Lind A.E."/>
            <person name="van Eijk R."/>
            <person name="Schleper C."/>
            <person name="Guy L."/>
            <person name="Ettema T.J."/>
        </authorList>
    </citation>
    <scope>NUCLEOTIDE SEQUENCE</scope>
</reference>
<evidence type="ECO:0000313" key="1">
    <source>
        <dbReference type="EMBL" id="KKK61729.1"/>
    </source>
</evidence>
<dbReference type="Gene3D" id="3.40.50.2000">
    <property type="entry name" value="Glycogen Phosphorylase B"/>
    <property type="match status" value="1"/>
</dbReference>
<name>A0A0F8Z5P2_9ZZZZ</name>
<protein>
    <recommendedName>
        <fullName evidence="2">Glycosyltransferase subfamily 4-like N-terminal domain-containing protein</fullName>
    </recommendedName>
</protein>
<dbReference type="EMBL" id="LAZR01062340">
    <property type="protein sequence ID" value="KKK61729.1"/>
    <property type="molecule type" value="Genomic_DNA"/>
</dbReference>
<dbReference type="SUPFAM" id="SSF53756">
    <property type="entry name" value="UDP-Glycosyltransferase/glycogen phosphorylase"/>
    <property type="match status" value="1"/>
</dbReference>
<sequence length="263" mass="29641">MGNVLLLITADDCEMARQQVSEGTWPRVDYLELADRLNADVVDLAAVRADPTARRLDRMVRRGAGHAWLASRMLPQYDTIFSDGEHIGLLLGLQLARKRHRCRHVMIGHGISAWKKRLVARWAGPGIDALIVHCSSQLQFAIDKLRVDPSQVYLLPYQVDVDFWRPQPGREELLILSCGMEQRDYPTLIEAIREMPVGVSIAAMSHWSKDRNRLQGRRLPANVTVGSYGYPQLRELYACARFVVVPLVDSTYPAGIATILEAM</sequence>
<accession>A0A0F8Z5P2</accession>
<organism evidence="1">
    <name type="scientific">marine sediment metagenome</name>
    <dbReference type="NCBI Taxonomy" id="412755"/>
    <lineage>
        <taxon>unclassified sequences</taxon>
        <taxon>metagenomes</taxon>
        <taxon>ecological metagenomes</taxon>
    </lineage>
</organism>
<gene>
    <name evidence="1" type="ORF">LCGC14_3011430</name>
</gene>
<comment type="caution">
    <text evidence="1">The sequence shown here is derived from an EMBL/GenBank/DDBJ whole genome shotgun (WGS) entry which is preliminary data.</text>
</comment>
<dbReference type="AlphaFoldDB" id="A0A0F8Z5P2"/>